<feature type="region of interest" description="Disordered" evidence="7">
    <location>
        <begin position="365"/>
        <end position="384"/>
    </location>
</feature>
<reference evidence="9 10" key="1">
    <citation type="submission" date="2015-09" db="EMBL/GenBank/DDBJ databases">
        <authorList>
            <consortium name="Pathogen Informatics"/>
        </authorList>
    </citation>
    <scope>NUCLEOTIDE SEQUENCE [LARGE SCALE GENOMIC DNA]</scope>
    <source>
        <strain evidence="9 10">2789STDY5834861</strain>
    </source>
</reference>
<dbReference type="Gene3D" id="2.60.260.20">
    <property type="entry name" value="Urease metallochaperone UreE, N-terminal domain"/>
    <property type="match status" value="2"/>
</dbReference>
<dbReference type="EMBL" id="CYZP01000012">
    <property type="protein sequence ID" value="CUO00994.1"/>
    <property type="molecule type" value="Genomic_DNA"/>
</dbReference>
<keyword evidence="4" id="KW-0863">Zinc-finger</keyword>
<dbReference type="GO" id="GO:0006457">
    <property type="term" value="P:protein folding"/>
    <property type="evidence" value="ECO:0007669"/>
    <property type="project" value="InterPro"/>
</dbReference>
<dbReference type="FunFam" id="2.60.260.20:FF:000005">
    <property type="entry name" value="Chaperone protein dnaJ 1, mitochondrial"/>
    <property type="match status" value="1"/>
</dbReference>
<evidence type="ECO:0000256" key="5">
    <source>
        <dbReference type="ARBA" id="ARBA00022833"/>
    </source>
</evidence>
<sequence length="384" mass="40537">MILKRDYYEVLGLNKNADAATIKKAYRKLAKKYHPDSNEGNASAAEHFKEVNEAYDVLSDEKKRKLYDQFGHAAFEEGAGNYGNAQGSPFGSGFGGAQGNPFGGGFHGSYSDGNGYHEYHFENGEDMDDILKNIFGGGFKKSKASGGFGSSGFGGSGFHGSGFGGFGSNGTDGFGSGFGTGGSNFRSQGFGGSYSSKGEDLHAEVTVSFDEAAFGGKKVIRLQSSNGGVQNYEVNIPAGIESGKSIRLKGKGYPGVGGGEAGDLLLKVNVQDKPGYKREGRDVYTTVNIPFTTAVFGGEAKVHTIYGDVLCNIKPGTQSGTKIRLRGKGIVAMNNPSVHGDEYATVQIEVPTNLTPEARRKLKEFEQECNGSRRSRGFGSGSAA</sequence>
<dbReference type="InterPro" id="IPR036869">
    <property type="entry name" value="J_dom_sf"/>
</dbReference>
<evidence type="ECO:0000259" key="8">
    <source>
        <dbReference type="PROSITE" id="PS50076"/>
    </source>
</evidence>
<evidence type="ECO:0000313" key="9">
    <source>
        <dbReference type="EMBL" id="CUO00994.1"/>
    </source>
</evidence>
<dbReference type="CDD" id="cd06257">
    <property type="entry name" value="DnaJ"/>
    <property type="match status" value="1"/>
</dbReference>
<dbReference type="GO" id="GO:0051082">
    <property type="term" value="F:unfolded protein binding"/>
    <property type="evidence" value="ECO:0007669"/>
    <property type="project" value="InterPro"/>
</dbReference>
<dbReference type="InterPro" id="IPR002939">
    <property type="entry name" value="DnaJ_C"/>
</dbReference>
<evidence type="ECO:0000256" key="2">
    <source>
        <dbReference type="ARBA" id="ARBA00022723"/>
    </source>
</evidence>
<dbReference type="InterPro" id="IPR051938">
    <property type="entry name" value="Apopto_cytoskel_mod"/>
</dbReference>
<dbReference type="InterPro" id="IPR008971">
    <property type="entry name" value="HSP40/DnaJ_pept-bd"/>
</dbReference>
<dbReference type="SUPFAM" id="SSF46565">
    <property type="entry name" value="Chaperone J-domain"/>
    <property type="match status" value="1"/>
</dbReference>
<evidence type="ECO:0000256" key="3">
    <source>
        <dbReference type="ARBA" id="ARBA00022737"/>
    </source>
</evidence>
<dbReference type="PROSITE" id="PS50076">
    <property type="entry name" value="DNAJ_2"/>
    <property type="match status" value="1"/>
</dbReference>
<evidence type="ECO:0000256" key="1">
    <source>
        <dbReference type="ARBA" id="ARBA00022705"/>
    </source>
</evidence>
<name>A0A174BJS9_9FIRM</name>
<evidence type="ECO:0000256" key="4">
    <source>
        <dbReference type="ARBA" id="ARBA00022771"/>
    </source>
</evidence>
<dbReference type="Pfam" id="PF01556">
    <property type="entry name" value="DnaJ_C"/>
    <property type="match status" value="1"/>
</dbReference>
<keyword evidence="3" id="KW-0677">Repeat</keyword>
<feature type="domain" description="J" evidence="8">
    <location>
        <begin position="6"/>
        <end position="71"/>
    </location>
</feature>
<dbReference type="PANTHER" id="PTHR44145">
    <property type="entry name" value="DNAJ HOMOLOG SUBFAMILY A MEMBER 3, MITOCHONDRIAL"/>
    <property type="match status" value="1"/>
</dbReference>
<proteinExistence type="predicted"/>
<dbReference type="InterPro" id="IPR001623">
    <property type="entry name" value="DnaJ_domain"/>
</dbReference>
<keyword evidence="6" id="KW-0143">Chaperone</keyword>
<dbReference type="SMART" id="SM00271">
    <property type="entry name" value="DnaJ"/>
    <property type="match status" value="1"/>
</dbReference>
<dbReference type="Pfam" id="PF00226">
    <property type="entry name" value="DnaJ"/>
    <property type="match status" value="1"/>
</dbReference>
<protein>
    <submittedName>
        <fullName evidence="9">Heat shock protein J</fullName>
    </submittedName>
</protein>
<keyword evidence="2" id="KW-0479">Metal-binding</keyword>
<dbReference type="GO" id="GO:0008270">
    <property type="term" value="F:zinc ion binding"/>
    <property type="evidence" value="ECO:0007669"/>
    <property type="project" value="UniProtKB-KW"/>
</dbReference>
<keyword evidence="9" id="KW-0346">Stress response</keyword>
<accession>A0A174BJS9</accession>
<dbReference type="PROSITE" id="PS00636">
    <property type="entry name" value="DNAJ_1"/>
    <property type="match status" value="1"/>
</dbReference>
<gene>
    <name evidence="9" type="primary">dnaJ_2</name>
    <name evidence="9" type="ORF">ERS852476_01650</name>
</gene>
<keyword evidence="5" id="KW-0862">Zinc</keyword>
<dbReference type="CDD" id="cd10747">
    <property type="entry name" value="DnaJ_C"/>
    <property type="match status" value="1"/>
</dbReference>
<dbReference type="AlphaFoldDB" id="A0A174BJS9"/>
<dbReference type="GO" id="GO:0006260">
    <property type="term" value="P:DNA replication"/>
    <property type="evidence" value="ECO:0007669"/>
    <property type="project" value="UniProtKB-KW"/>
</dbReference>
<evidence type="ECO:0000313" key="10">
    <source>
        <dbReference type="Proteomes" id="UP000095645"/>
    </source>
</evidence>
<dbReference type="PANTHER" id="PTHR44145:SF3">
    <property type="entry name" value="DNAJ HOMOLOG SUBFAMILY A MEMBER 3, MITOCHONDRIAL"/>
    <property type="match status" value="1"/>
</dbReference>
<evidence type="ECO:0000256" key="7">
    <source>
        <dbReference type="SAM" id="MobiDB-lite"/>
    </source>
</evidence>
<dbReference type="Proteomes" id="UP000095645">
    <property type="component" value="Unassembled WGS sequence"/>
</dbReference>
<evidence type="ECO:0000256" key="6">
    <source>
        <dbReference type="ARBA" id="ARBA00023186"/>
    </source>
</evidence>
<keyword evidence="1" id="KW-0235">DNA replication</keyword>
<organism evidence="9 10">
    <name type="scientific">Blautia obeum</name>
    <dbReference type="NCBI Taxonomy" id="40520"/>
    <lineage>
        <taxon>Bacteria</taxon>
        <taxon>Bacillati</taxon>
        <taxon>Bacillota</taxon>
        <taxon>Clostridia</taxon>
        <taxon>Lachnospirales</taxon>
        <taxon>Lachnospiraceae</taxon>
        <taxon>Blautia</taxon>
    </lineage>
</organism>
<dbReference type="SUPFAM" id="SSF49493">
    <property type="entry name" value="HSP40/DnaJ peptide-binding domain"/>
    <property type="match status" value="2"/>
</dbReference>
<dbReference type="PRINTS" id="PR00625">
    <property type="entry name" value="JDOMAIN"/>
</dbReference>
<dbReference type="Gene3D" id="1.10.287.110">
    <property type="entry name" value="DnaJ domain"/>
    <property type="match status" value="1"/>
</dbReference>
<dbReference type="InterPro" id="IPR018253">
    <property type="entry name" value="DnaJ_domain_CS"/>
</dbReference>